<dbReference type="Gene3D" id="3.30.70.330">
    <property type="match status" value="1"/>
</dbReference>
<evidence type="ECO:0000256" key="4">
    <source>
        <dbReference type="ARBA" id="ARBA00022980"/>
    </source>
</evidence>
<gene>
    <name evidence="6" type="primary">rplW</name>
    <name evidence="8" type="ORF">C5B42_03990</name>
</gene>
<dbReference type="GO" id="GO:0019843">
    <property type="term" value="F:rRNA binding"/>
    <property type="evidence" value="ECO:0007669"/>
    <property type="project" value="UniProtKB-UniRule"/>
</dbReference>
<comment type="similarity">
    <text evidence="1 6 7">Belongs to the universal ribosomal protein uL23 family.</text>
</comment>
<reference evidence="8 9" key="1">
    <citation type="submission" date="2018-02" db="EMBL/GenBank/DDBJ databases">
        <title>Genomic Reconstructions from Amazon Rainforest and Pasture Soil Reveal Novel Insights into the Physiology of Candidate Phyla in Tropical Sites.</title>
        <authorList>
            <person name="Kroeger M.E."/>
            <person name="Delmont T."/>
            <person name="Eren A.M."/>
            <person name="Guo J."/>
            <person name="Meyer K.M."/>
            <person name="Khan K."/>
            <person name="Rodrigues J.L.M."/>
            <person name="Bohannan B.J.M."/>
            <person name="Tringe S."/>
            <person name="Borges C.D."/>
            <person name="Tiedje J."/>
            <person name="Tsai S.M."/>
            <person name="Nusslein K."/>
        </authorList>
    </citation>
    <scope>NUCLEOTIDE SEQUENCE [LARGE SCALE GENOMIC DNA]</scope>
    <source>
        <strain evidence="8">Amazon FNV 2010 28 9</strain>
    </source>
</reference>
<accession>A0A317JPI0</accession>
<evidence type="ECO:0000256" key="1">
    <source>
        <dbReference type="ARBA" id="ARBA00006700"/>
    </source>
</evidence>
<dbReference type="EMBL" id="PSRQ01000045">
    <property type="protein sequence ID" value="PWU23119.1"/>
    <property type="molecule type" value="Genomic_DNA"/>
</dbReference>
<keyword evidence="3 6" id="KW-0694">RNA-binding</keyword>
<dbReference type="InterPro" id="IPR013025">
    <property type="entry name" value="Ribosomal_uL23-like"/>
</dbReference>
<comment type="caution">
    <text evidence="8">The sequence shown here is derived from an EMBL/GenBank/DDBJ whole genome shotgun (WGS) entry which is preliminary data.</text>
</comment>
<dbReference type="HAMAP" id="MF_01369_B">
    <property type="entry name" value="Ribosomal_uL23_B"/>
    <property type="match status" value="1"/>
</dbReference>
<comment type="function">
    <text evidence="6">One of the early assembly proteins it binds 23S rRNA. One of the proteins that surrounds the polypeptide exit tunnel on the outside of the ribosome. Forms the main docking site for trigger factor binding to the ribosome.</text>
</comment>
<evidence type="ECO:0000256" key="5">
    <source>
        <dbReference type="ARBA" id="ARBA00023274"/>
    </source>
</evidence>
<keyword evidence="5 6" id="KW-0687">Ribonucleoprotein</keyword>
<dbReference type="GO" id="GO:0006412">
    <property type="term" value="P:translation"/>
    <property type="evidence" value="ECO:0007669"/>
    <property type="project" value="UniProtKB-UniRule"/>
</dbReference>
<protein>
    <recommendedName>
        <fullName evidence="6">Large ribosomal subunit protein uL23</fullName>
    </recommendedName>
</protein>
<dbReference type="AlphaFoldDB" id="A0A317JPI0"/>
<keyword evidence="4 6" id="KW-0689">Ribosomal protein</keyword>
<comment type="subunit">
    <text evidence="6">Part of the 50S ribosomal subunit. Contacts protein L29, and trigger factor when it is bound to the ribosome.</text>
</comment>
<dbReference type="Pfam" id="PF00276">
    <property type="entry name" value="Ribosomal_L23"/>
    <property type="match status" value="1"/>
</dbReference>
<dbReference type="SUPFAM" id="SSF54189">
    <property type="entry name" value="Ribosomal proteins S24e, L23 and L15e"/>
    <property type="match status" value="1"/>
</dbReference>
<evidence type="ECO:0000313" key="8">
    <source>
        <dbReference type="EMBL" id="PWU23119.1"/>
    </source>
</evidence>
<evidence type="ECO:0000256" key="7">
    <source>
        <dbReference type="RuleBase" id="RU003934"/>
    </source>
</evidence>
<dbReference type="GO" id="GO:0003735">
    <property type="term" value="F:structural constituent of ribosome"/>
    <property type="evidence" value="ECO:0007669"/>
    <property type="project" value="InterPro"/>
</dbReference>
<dbReference type="PROSITE" id="PS00050">
    <property type="entry name" value="RIBOSOMAL_L23"/>
    <property type="match status" value="1"/>
</dbReference>
<evidence type="ECO:0000256" key="2">
    <source>
        <dbReference type="ARBA" id="ARBA00022730"/>
    </source>
</evidence>
<dbReference type="InterPro" id="IPR001014">
    <property type="entry name" value="Ribosomal_uL23_CS"/>
</dbReference>
<evidence type="ECO:0000256" key="6">
    <source>
        <dbReference type="HAMAP-Rule" id="MF_01369"/>
    </source>
</evidence>
<dbReference type="FunFam" id="3.30.70.330:FF:000001">
    <property type="entry name" value="50S ribosomal protein L23"/>
    <property type="match status" value="1"/>
</dbReference>
<dbReference type="GO" id="GO:1990904">
    <property type="term" value="C:ribonucleoprotein complex"/>
    <property type="evidence" value="ECO:0007669"/>
    <property type="project" value="UniProtKB-KW"/>
</dbReference>
<proteinExistence type="inferred from homology"/>
<dbReference type="InterPro" id="IPR012677">
    <property type="entry name" value="Nucleotide-bd_a/b_plait_sf"/>
</dbReference>
<organism evidence="8 9">
    <name type="scientific">Candidatus Cerribacteria bacterium 'Amazon FNV 2010 28 9'</name>
    <dbReference type="NCBI Taxonomy" id="2081795"/>
    <lineage>
        <taxon>Bacteria</taxon>
        <taxon>Candidatus Cerribacteria</taxon>
    </lineage>
</organism>
<dbReference type="GO" id="GO:0005840">
    <property type="term" value="C:ribosome"/>
    <property type="evidence" value="ECO:0007669"/>
    <property type="project" value="UniProtKB-KW"/>
</dbReference>
<dbReference type="NCBIfam" id="NF004363">
    <property type="entry name" value="PRK05738.2-4"/>
    <property type="match status" value="1"/>
</dbReference>
<evidence type="ECO:0000256" key="3">
    <source>
        <dbReference type="ARBA" id="ARBA00022884"/>
    </source>
</evidence>
<sequence>MNAFILKKPVVTEKSYRLQMTSNEYTFEVERAATKGQIKEAVETMFNVKVLSVHTVTVAGKNKRTGRKRTTVRRPDRKKAIVRLAKDQKIELFDMGEVKAE</sequence>
<evidence type="ECO:0000313" key="9">
    <source>
        <dbReference type="Proteomes" id="UP000246104"/>
    </source>
</evidence>
<dbReference type="PANTHER" id="PTHR11620">
    <property type="entry name" value="60S RIBOSOMAL PROTEIN L23A"/>
    <property type="match status" value="1"/>
</dbReference>
<dbReference type="InterPro" id="IPR012678">
    <property type="entry name" value="Ribosomal_uL23/eL15/eS24_sf"/>
</dbReference>
<keyword evidence="2 6" id="KW-0699">rRNA-binding</keyword>
<name>A0A317JPI0_9BACT</name>
<dbReference type="Proteomes" id="UP000246104">
    <property type="component" value="Unassembled WGS sequence"/>
</dbReference>